<dbReference type="PROSITE" id="PS51257">
    <property type="entry name" value="PROKAR_LIPOPROTEIN"/>
    <property type="match status" value="1"/>
</dbReference>
<dbReference type="RefSeq" id="WP_146648429.1">
    <property type="nucleotide sequence ID" value="NZ_CP012333.1"/>
</dbReference>
<feature type="region of interest" description="Disordered" evidence="1">
    <location>
        <begin position="23"/>
        <end position="44"/>
    </location>
</feature>
<reference evidence="3 4" key="1">
    <citation type="submission" date="2015-08" db="EMBL/GenBank/DDBJ databases">
        <authorList>
            <person name="Babu N.S."/>
            <person name="Beckwith C.J."/>
            <person name="Beseler K.G."/>
            <person name="Brison A."/>
            <person name="Carone J.V."/>
            <person name="Caskin T.P."/>
            <person name="Diamond M."/>
            <person name="Durham M.E."/>
            <person name="Foxe J.M."/>
            <person name="Go M."/>
            <person name="Henderson B.A."/>
            <person name="Jones I.B."/>
            <person name="McGettigan J.A."/>
            <person name="Micheletti S.J."/>
            <person name="Nasrallah M.E."/>
            <person name="Ortiz D."/>
            <person name="Piller C.R."/>
            <person name="Privatt S.R."/>
            <person name="Schneider S.L."/>
            <person name="Sharp S."/>
            <person name="Smith T.C."/>
            <person name="Stanton J.D."/>
            <person name="Ullery H.E."/>
            <person name="Wilson R.J."/>
            <person name="Serrano M.G."/>
            <person name="Buck G."/>
            <person name="Lee V."/>
            <person name="Wang Y."/>
            <person name="Carvalho R."/>
            <person name="Voegtly L."/>
            <person name="Shi R."/>
            <person name="Duckworth R."/>
            <person name="Johnson A."/>
            <person name="Loviza R."/>
            <person name="Walstead R."/>
            <person name="Shah Z."/>
            <person name="Kiflezghi M."/>
            <person name="Wade K."/>
            <person name="Ball S.L."/>
            <person name="Bradley K.W."/>
            <person name="Asai D.J."/>
            <person name="Bowman C.A."/>
            <person name="Russell D.A."/>
            <person name="Pope W.H."/>
            <person name="Jacobs-Sera D."/>
            <person name="Hendrix R.W."/>
            <person name="Hatfull G.F."/>
        </authorList>
    </citation>
    <scope>NUCLEOTIDE SEQUENCE [LARGE SCALE GENOMIC DNA]</scope>
    <source>
        <strain evidence="3 4">DSM 27648</strain>
    </source>
</reference>
<dbReference type="STRING" id="1391654.AKJ09_03930"/>
<accession>A0A0K1PV76</accession>
<protein>
    <recommendedName>
        <fullName evidence="5">EF-hand domain-containing protein</fullName>
    </recommendedName>
</protein>
<name>A0A0K1PV76_9BACT</name>
<evidence type="ECO:0000313" key="3">
    <source>
        <dbReference type="EMBL" id="AKU97266.1"/>
    </source>
</evidence>
<dbReference type="AlphaFoldDB" id="A0A0K1PV76"/>
<dbReference type="KEGG" id="llu:AKJ09_03930"/>
<dbReference type="PROSITE" id="PS00018">
    <property type="entry name" value="EF_HAND_1"/>
    <property type="match status" value="1"/>
</dbReference>
<evidence type="ECO:0008006" key="5">
    <source>
        <dbReference type="Google" id="ProtNLM"/>
    </source>
</evidence>
<keyword evidence="4" id="KW-1185">Reference proteome</keyword>
<dbReference type="EMBL" id="CP012333">
    <property type="protein sequence ID" value="AKU97266.1"/>
    <property type="molecule type" value="Genomic_DNA"/>
</dbReference>
<feature type="chain" id="PRO_5005466428" description="EF-hand domain-containing protein" evidence="2">
    <location>
        <begin position="21"/>
        <end position="272"/>
    </location>
</feature>
<gene>
    <name evidence="3" type="ORF">AKJ09_03930</name>
</gene>
<dbReference type="InterPro" id="IPR018247">
    <property type="entry name" value="EF_Hand_1_Ca_BS"/>
</dbReference>
<feature type="signal peptide" evidence="2">
    <location>
        <begin position="1"/>
        <end position="20"/>
    </location>
</feature>
<evidence type="ECO:0000313" key="4">
    <source>
        <dbReference type="Proteomes" id="UP000064967"/>
    </source>
</evidence>
<organism evidence="3 4">
    <name type="scientific">Labilithrix luteola</name>
    <dbReference type="NCBI Taxonomy" id="1391654"/>
    <lineage>
        <taxon>Bacteria</taxon>
        <taxon>Pseudomonadati</taxon>
        <taxon>Myxococcota</taxon>
        <taxon>Polyangia</taxon>
        <taxon>Polyangiales</taxon>
        <taxon>Labilitrichaceae</taxon>
        <taxon>Labilithrix</taxon>
    </lineage>
</organism>
<proteinExistence type="predicted"/>
<evidence type="ECO:0000256" key="2">
    <source>
        <dbReference type="SAM" id="SignalP"/>
    </source>
</evidence>
<dbReference type="Proteomes" id="UP000064967">
    <property type="component" value="Chromosome"/>
</dbReference>
<sequence length="272" mass="28801">MKRALALAFALLGACVPASEKPPPAGAAGFASDPSPPTRGEPFMTDDGWTITFTRVAIMANISAISANPKYSGGAERWEWNAAMHAEPFARAIGIGPAAISVTLQGLGLPVAKHDNVSRVNVDDAIDARFRVTADDENSFWPDDRYHDGPALIVSARAEKGDRKLAIDLGLLGTGANSLPFDRTHTLVVREDDLTLLPLLVAAENLFLAGADPYAGRFDLIADADSNGDGQLTPDELRAVPIDCETCATLGSPPTNMLMLISSRTPRVLVAQ</sequence>
<evidence type="ECO:0000256" key="1">
    <source>
        <dbReference type="SAM" id="MobiDB-lite"/>
    </source>
</evidence>
<keyword evidence="2" id="KW-0732">Signal</keyword>